<dbReference type="Gene3D" id="3.90.1170.50">
    <property type="entry name" value="Aldehyde oxidase/xanthine dehydrogenase, a/b hammerhead"/>
    <property type="match status" value="1"/>
</dbReference>
<dbReference type="GO" id="GO:0016491">
    <property type="term" value="F:oxidoreductase activity"/>
    <property type="evidence" value="ECO:0007669"/>
    <property type="project" value="InterPro"/>
</dbReference>
<feature type="domain" description="Aldehyde oxidase/xanthine dehydrogenase a/b hammerhead" evidence="2">
    <location>
        <begin position="216"/>
        <end position="294"/>
    </location>
</feature>
<dbReference type="Proteomes" id="UP000198984">
    <property type="component" value="Unassembled WGS sequence"/>
</dbReference>
<evidence type="ECO:0000313" key="4">
    <source>
        <dbReference type="Proteomes" id="UP000198984"/>
    </source>
</evidence>
<dbReference type="Pfam" id="PF02738">
    <property type="entry name" value="MoCoBD_1"/>
    <property type="match status" value="1"/>
</dbReference>
<dbReference type="PANTHER" id="PTHR47495:SF2">
    <property type="entry name" value="ALDEHYDE DEHYDROGENASE"/>
    <property type="match status" value="1"/>
</dbReference>
<dbReference type="AlphaFoldDB" id="A0A1H7SRS1"/>
<keyword evidence="4" id="KW-1185">Reference proteome</keyword>
<gene>
    <name evidence="3" type="ORF">SAMN04488505_1021019</name>
</gene>
<dbReference type="InterPro" id="IPR006311">
    <property type="entry name" value="TAT_signal"/>
</dbReference>
<dbReference type="InterPro" id="IPR052516">
    <property type="entry name" value="N-heterocyclic_Hydroxylase"/>
</dbReference>
<dbReference type="SUPFAM" id="SSF56003">
    <property type="entry name" value="Molybdenum cofactor-binding domain"/>
    <property type="match status" value="2"/>
</dbReference>
<reference evidence="3 4" key="1">
    <citation type="submission" date="2016-10" db="EMBL/GenBank/DDBJ databases">
        <authorList>
            <person name="de Groot N.N."/>
        </authorList>
    </citation>
    <scope>NUCLEOTIDE SEQUENCE [LARGE SCALE GENOMIC DNA]</scope>
    <source>
        <strain evidence="3 4">DSM 21039</strain>
    </source>
</reference>
<evidence type="ECO:0000259" key="2">
    <source>
        <dbReference type="SMART" id="SM01008"/>
    </source>
</evidence>
<organism evidence="3 4">
    <name type="scientific">Chitinophaga rupis</name>
    <dbReference type="NCBI Taxonomy" id="573321"/>
    <lineage>
        <taxon>Bacteria</taxon>
        <taxon>Pseudomonadati</taxon>
        <taxon>Bacteroidota</taxon>
        <taxon>Chitinophagia</taxon>
        <taxon>Chitinophagales</taxon>
        <taxon>Chitinophagaceae</taxon>
        <taxon>Chitinophaga</taxon>
    </lineage>
</organism>
<dbReference type="PANTHER" id="PTHR47495">
    <property type="entry name" value="ALDEHYDE DEHYDROGENASE"/>
    <property type="match status" value="1"/>
</dbReference>
<dbReference type="EMBL" id="FOBB01000002">
    <property type="protein sequence ID" value="SEL75233.1"/>
    <property type="molecule type" value="Genomic_DNA"/>
</dbReference>
<dbReference type="SMART" id="SM01008">
    <property type="entry name" value="Ald_Xan_dh_C"/>
    <property type="match status" value="1"/>
</dbReference>
<dbReference type="OrthoDB" id="9767994at2"/>
<dbReference type="Pfam" id="PF20256">
    <property type="entry name" value="MoCoBD_2"/>
    <property type="match status" value="2"/>
</dbReference>
<name>A0A1H7SRS1_9BACT</name>
<dbReference type="PIRSF" id="PIRSF036389">
    <property type="entry name" value="IOR_B"/>
    <property type="match status" value="1"/>
</dbReference>
<keyword evidence="1" id="KW-0472">Membrane</keyword>
<proteinExistence type="predicted"/>
<protein>
    <submittedName>
        <fullName evidence="3">Isoquinoline 1-oxidoreductase, beta subunit</fullName>
    </submittedName>
</protein>
<dbReference type="RefSeq" id="WP_089911309.1">
    <property type="nucleotide sequence ID" value="NZ_FOBB01000002.1"/>
</dbReference>
<feature type="transmembrane region" description="Helical" evidence="1">
    <location>
        <begin position="12"/>
        <end position="33"/>
    </location>
</feature>
<dbReference type="Gene3D" id="3.30.365.10">
    <property type="entry name" value="Aldehyde oxidase/xanthine dehydrogenase, molybdopterin binding domain"/>
    <property type="match status" value="4"/>
</dbReference>
<keyword evidence="1" id="KW-1133">Transmembrane helix</keyword>
<keyword evidence="1" id="KW-0812">Transmembrane</keyword>
<dbReference type="InterPro" id="IPR046867">
    <property type="entry name" value="AldOxase/xan_DH_MoCoBD2"/>
</dbReference>
<dbReference type="InterPro" id="IPR008274">
    <property type="entry name" value="AldOxase/xan_DH_MoCoBD1"/>
</dbReference>
<sequence>MTQDVLNTSRRGFLKTGAMLSGSLIISFVVPGAKRLAAMGMPAAEDAAAAVFAPNAYLSIGADGSIQIVLAHVEMGQGIWTTLSMLIAEELDADWQKVKVLHSPPGQPYVHTVYGLQITGGSSTTWSEFDRYRQAGATARTLLVQAAAQKFGVSPADCRTENGEVIAGNKRATYGELAGIAASLPPLTEPVSLRSPGEWKYIGKGVKRLDSPAKVNGTAQFGMDMRFPGLLTAVVAHPPVYGSKVKSFDATKARTVPGVRKVVQIPTGVAVIADNFWAAKKGRAALKVEWENGPNVNIDSVAQLAEFKKLVTTRGDKAAEKGDVTSALSKAAKVLEAEYTFPYLAHTPMEPQNVTVKIADNKCEIWTGTQMPGNDQTVAAKILGFKPEQVNVHTVFLGGGFGRRANFQSDFVSEAVHIAKASGEFIKMVWTREDDIHGGYYRPSFVHKIRAGIDAQGNPIAWEHVLAGQSIMAGTPFAAGMKNNIDEASVEGVSDSPYLSSIPDHYIGLHSPKLELPVLWYRSVGHTHTATAMEGMIDELAHAAGKDPVEYRRALLKDHPRHLAALNLAAEKAGWGKPLPPGRFRGVAVHESFKSYVADVAEVSVDEQGVIKVHRFVCAIDCGLAVNPDGVVAQMESGINFGISTAMYGAITLDKGKVQQSNFHDYRIARMHETPLEIEVHIVNSTEKMGGAGEPGVPPVAPAIANAVFAATGKRMRDLPFCNINLKA</sequence>
<dbReference type="InterPro" id="IPR000674">
    <property type="entry name" value="Ald_Oxase/Xan_DH_a/b"/>
</dbReference>
<evidence type="ECO:0000313" key="3">
    <source>
        <dbReference type="EMBL" id="SEL75233.1"/>
    </source>
</evidence>
<evidence type="ECO:0000256" key="1">
    <source>
        <dbReference type="SAM" id="Phobius"/>
    </source>
</evidence>
<accession>A0A1H7SRS1</accession>
<dbReference type="STRING" id="573321.SAMN04488505_1021019"/>
<dbReference type="InterPro" id="IPR012368">
    <property type="entry name" value="OxRdtase_Mopterin-bd_su_IorB"/>
</dbReference>
<dbReference type="PROSITE" id="PS51318">
    <property type="entry name" value="TAT"/>
    <property type="match status" value="1"/>
</dbReference>
<dbReference type="InterPro" id="IPR037165">
    <property type="entry name" value="AldOxase/xan_DH_Mopterin-bd_sf"/>
</dbReference>